<feature type="signal peptide" evidence="1">
    <location>
        <begin position="1"/>
        <end position="27"/>
    </location>
</feature>
<dbReference type="EMBL" id="QNGE01007477">
    <property type="protein sequence ID" value="KAA3671021.1"/>
    <property type="molecule type" value="Genomic_DNA"/>
</dbReference>
<feature type="chain" id="PRO_5036370595" description="Secreted protein" evidence="1">
    <location>
        <begin position="28"/>
        <end position="135"/>
    </location>
</feature>
<keyword evidence="5" id="KW-1185">Reference proteome</keyword>
<evidence type="ECO:0000313" key="4">
    <source>
        <dbReference type="EMBL" id="KAA3681505.1"/>
    </source>
</evidence>
<dbReference type="AlphaFoldDB" id="A0A5J4N661"/>
<name>A0A5J4N661_9TREM</name>
<evidence type="ECO:0000256" key="1">
    <source>
        <dbReference type="SAM" id="SignalP"/>
    </source>
</evidence>
<proteinExistence type="predicted"/>
<evidence type="ECO:0000313" key="2">
    <source>
        <dbReference type="EMBL" id="KAA3671021.1"/>
    </source>
</evidence>
<dbReference type="Proteomes" id="UP000324629">
    <property type="component" value="Unassembled WGS sequence"/>
</dbReference>
<evidence type="ECO:0000313" key="5">
    <source>
        <dbReference type="Proteomes" id="UP000324629"/>
    </source>
</evidence>
<protein>
    <recommendedName>
        <fullName evidence="6">Secreted protein</fullName>
    </recommendedName>
</protein>
<organism evidence="2 5">
    <name type="scientific">Paragonimus westermani</name>
    <dbReference type="NCBI Taxonomy" id="34504"/>
    <lineage>
        <taxon>Eukaryota</taxon>
        <taxon>Metazoa</taxon>
        <taxon>Spiralia</taxon>
        <taxon>Lophotrochozoa</taxon>
        <taxon>Platyhelminthes</taxon>
        <taxon>Trematoda</taxon>
        <taxon>Digenea</taxon>
        <taxon>Plagiorchiida</taxon>
        <taxon>Troglotremata</taxon>
        <taxon>Troglotrematidae</taxon>
        <taxon>Paragonimus</taxon>
    </lineage>
</organism>
<evidence type="ECO:0000313" key="3">
    <source>
        <dbReference type="EMBL" id="KAA3676337.1"/>
    </source>
</evidence>
<gene>
    <name evidence="2" type="ORF">DEA37_0006135</name>
    <name evidence="3" type="ORF">DEA37_0006516</name>
    <name evidence="4" type="ORF">DEA37_0008656</name>
</gene>
<keyword evidence="1" id="KW-0732">Signal</keyword>
<comment type="caution">
    <text evidence="2">The sequence shown here is derived from an EMBL/GenBank/DDBJ whole genome shotgun (WGS) entry which is preliminary data.</text>
</comment>
<dbReference type="EMBL" id="QNGE01000188">
    <property type="protein sequence ID" value="KAA3681505.1"/>
    <property type="molecule type" value="Genomic_DNA"/>
</dbReference>
<accession>A0A5J4N661</accession>
<evidence type="ECO:0008006" key="6">
    <source>
        <dbReference type="Google" id="ProtNLM"/>
    </source>
</evidence>
<dbReference type="EMBL" id="QNGE01002041">
    <property type="protein sequence ID" value="KAA3676337.1"/>
    <property type="molecule type" value="Genomic_DNA"/>
</dbReference>
<sequence>MLRRNTVRLLCSMFAVCIVAMRGTSKAAIYRYRKRLLVQMPCCCSPRFSMWDHLRGCPTQELRSNMMIFFQFSGEPCRADVLHVLTDGPVGMVPVAGKSTNVLVERLVPRRRTSRRLLRTWERHVAVDQRPVTFC</sequence>
<reference evidence="2 5" key="1">
    <citation type="journal article" date="2019" name="Gigascience">
        <title>Whole-genome sequence of the oriental lung fluke Paragonimus westermani.</title>
        <authorList>
            <person name="Oey H."/>
            <person name="Zakrzewski M."/>
            <person name="Narain K."/>
            <person name="Devi K.R."/>
            <person name="Agatsuma T."/>
            <person name="Nawaratna S."/>
            <person name="Gobert G.N."/>
            <person name="Jones M.K."/>
            <person name="Ragan M.A."/>
            <person name="McManus D.P."/>
            <person name="Krause L."/>
        </authorList>
    </citation>
    <scope>NUCLEOTIDE SEQUENCE [LARGE SCALE GENOMIC DNA]</scope>
    <source>
        <strain evidence="2 5">IND2009</strain>
    </source>
</reference>